<name>A0AAV1CLC3_OLDCO</name>
<dbReference type="GO" id="GO:0010115">
    <property type="term" value="P:regulation of abscisic acid biosynthetic process"/>
    <property type="evidence" value="ECO:0007669"/>
    <property type="project" value="InterPro"/>
</dbReference>
<dbReference type="Proteomes" id="UP001161247">
    <property type="component" value="Chromosome 2"/>
</dbReference>
<gene>
    <name evidence="2" type="ORF">OLC1_LOCUS7242</name>
</gene>
<dbReference type="InterPro" id="IPR040294">
    <property type="entry name" value="Nodulin-rel_1/2"/>
</dbReference>
<dbReference type="PANTHER" id="PTHR35098:SF1">
    <property type="entry name" value="NODULIN-RELATED PROTEIN 2"/>
    <property type="match status" value="1"/>
</dbReference>
<feature type="region of interest" description="Disordered" evidence="1">
    <location>
        <begin position="1"/>
        <end position="42"/>
    </location>
</feature>
<feature type="compositionally biased region" description="Basic and acidic residues" evidence="1">
    <location>
        <begin position="1"/>
        <end position="23"/>
    </location>
</feature>
<evidence type="ECO:0000313" key="2">
    <source>
        <dbReference type="EMBL" id="CAI9096499.1"/>
    </source>
</evidence>
<sequence length="222" mass="23850">MDFLKKFAETNISKAEESTEKPSSEPAAAAADHQSSNPSDLFSSAKLVAEAARSTIQKEEPKYDNAEVAGAAADLLDAAQTYGKLDKTSGVGSYIEKAETYLHEYETSNKPKTVPPPEAPKTEEKEAPKTEDSPVKEETKTETEEAVKTETEEAPKEEVKEEIPSEPAKPTTTEEPKSEIPSEVGEYAKIAEGFLSKQSEGTGESEKSGLGDVAKLAGGFFK</sequence>
<feature type="compositionally biased region" description="Polar residues" evidence="1">
    <location>
        <begin position="33"/>
        <end position="42"/>
    </location>
</feature>
<reference evidence="2" key="1">
    <citation type="submission" date="2023-03" db="EMBL/GenBank/DDBJ databases">
        <authorList>
            <person name="Julca I."/>
        </authorList>
    </citation>
    <scope>NUCLEOTIDE SEQUENCE</scope>
</reference>
<accession>A0AAV1CLC3</accession>
<evidence type="ECO:0000256" key="1">
    <source>
        <dbReference type="SAM" id="MobiDB-lite"/>
    </source>
</evidence>
<dbReference type="PANTHER" id="PTHR35098">
    <property type="entry name" value="EXPRESSED PROTEIN"/>
    <property type="match status" value="1"/>
</dbReference>
<feature type="region of interest" description="Disordered" evidence="1">
    <location>
        <begin position="103"/>
        <end position="184"/>
    </location>
</feature>
<dbReference type="GO" id="GO:0009408">
    <property type="term" value="P:response to heat"/>
    <property type="evidence" value="ECO:0007669"/>
    <property type="project" value="InterPro"/>
</dbReference>
<organism evidence="2 3">
    <name type="scientific">Oldenlandia corymbosa var. corymbosa</name>
    <dbReference type="NCBI Taxonomy" id="529605"/>
    <lineage>
        <taxon>Eukaryota</taxon>
        <taxon>Viridiplantae</taxon>
        <taxon>Streptophyta</taxon>
        <taxon>Embryophyta</taxon>
        <taxon>Tracheophyta</taxon>
        <taxon>Spermatophyta</taxon>
        <taxon>Magnoliopsida</taxon>
        <taxon>eudicotyledons</taxon>
        <taxon>Gunneridae</taxon>
        <taxon>Pentapetalae</taxon>
        <taxon>asterids</taxon>
        <taxon>lamiids</taxon>
        <taxon>Gentianales</taxon>
        <taxon>Rubiaceae</taxon>
        <taxon>Rubioideae</taxon>
        <taxon>Spermacoceae</taxon>
        <taxon>Hedyotis-Oldenlandia complex</taxon>
        <taxon>Oldenlandia</taxon>
    </lineage>
</organism>
<feature type="compositionally biased region" description="Basic and acidic residues" evidence="1">
    <location>
        <begin position="120"/>
        <end position="163"/>
    </location>
</feature>
<dbReference type="EMBL" id="OX459119">
    <property type="protein sequence ID" value="CAI9096499.1"/>
    <property type="molecule type" value="Genomic_DNA"/>
</dbReference>
<evidence type="ECO:0000313" key="3">
    <source>
        <dbReference type="Proteomes" id="UP001161247"/>
    </source>
</evidence>
<proteinExistence type="predicted"/>
<protein>
    <submittedName>
        <fullName evidence="2">OLC1v1032661C1</fullName>
    </submittedName>
</protein>
<keyword evidence="3" id="KW-1185">Reference proteome</keyword>
<dbReference type="AlphaFoldDB" id="A0AAV1CLC3"/>